<dbReference type="Proteomes" id="UP001321760">
    <property type="component" value="Unassembled WGS sequence"/>
</dbReference>
<feature type="compositionally biased region" description="Low complexity" evidence="11">
    <location>
        <begin position="13"/>
        <end position="25"/>
    </location>
</feature>
<keyword evidence="3" id="KW-0813">Transport</keyword>
<dbReference type="InterPro" id="IPR032675">
    <property type="entry name" value="LRR_dom_sf"/>
</dbReference>
<keyword evidence="5" id="KW-0433">Leucine-rich repeat</keyword>
<organism evidence="14 15">
    <name type="scientific">Podospora aff. communis PSN243</name>
    <dbReference type="NCBI Taxonomy" id="3040156"/>
    <lineage>
        <taxon>Eukaryota</taxon>
        <taxon>Fungi</taxon>
        <taxon>Dikarya</taxon>
        <taxon>Ascomycota</taxon>
        <taxon>Pezizomycotina</taxon>
        <taxon>Sordariomycetes</taxon>
        <taxon>Sordariomycetidae</taxon>
        <taxon>Sordariales</taxon>
        <taxon>Podosporaceae</taxon>
        <taxon>Podospora</taxon>
    </lineage>
</organism>
<dbReference type="Gene3D" id="3.80.10.10">
    <property type="entry name" value="Ribonuclease Inhibitor"/>
    <property type="match status" value="1"/>
</dbReference>
<keyword evidence="6" id="KW-0677">Repeat</keyword>
<evidence type="ECO:0000256" key="9">
    <source>
        <dbReference type="ARBA" id="ARBA00055253"/>
    </source>
</evidence>
<reference evidence="14" key="1">
    <citation type="journal article" date="2023" name="Mol. Phylogenet. Evol.">
        <title>Genome-scale phylogeny and comparative genomics of the fungal order Sordariales.</title>
        <authorList>
            <person name="Hensen N."/>
            <person name="Bonometti L."/>
            <person name="Westerberg I."/>
            <person name="Brannstrom I.O."/>
            <person name="Guillou S."/>
            <person name="Cros-Aarteil S."/>
            <person name="Calhoun S."/>
            <person name="Haridas S."/>
            <person name="Kuo A."/>
            <person name="Mondo S."/>
            <person name="Pangilinan J."/>
            <person name="Riley R."/>
            <person name="LaButti K."/>
            <person name="Andreopoulos B."/>
            <person name="Lipzen A."/>
            <person name="Chen C."/>
            <person name="Yan M."/>
            <person name="Daum C."/>
            <person name="Ng V."/>
            <person name="Clum A."/>
            <person name="Steindorff A."/>
            <person name="Ohm R.A."/>
            <person name="Martin F."/>
            <person name="Silar P."/>
            <person name="Natvig D.O."/>
            <person name="Lalanne C."/>
            <person name="Gautier V."/>
            <person name="Ament-Velasquez S.L."/>
            <person name="Kruys A."/>
            <person name="Hutchinson M.I."/>
            <person name="Powell A.J."/>
            <person name="Barry K."/>
            <person name="Miller A.N."/>
            <person name="Grigoriev I.V."/>
            <person name="Debuchy R."/>
            <person name="Gladieux P."/>
            <person name="Hiltunen Thoren M."/>
            <person name="Johannesson H."/>
        </authorList>
    </citation>
    <scope>NUCLEOTIDE SEQUENCE</scope>
    <source>
        <strain evidence="14">PSN243</strain>
    </source>
</reference>
<dbReference type="InterPro" id="IPR018222">
    <property type="entry name" value="Nuclear_transport_factor_2_euk"/>
</dbReference>
<dbReference type="SUPFAM" id="SSF52058">
    <property type="entry name" value="L domain-like"/>
    <property type="match status" value="1"/>
</dbReference>
<dbReference type="Pfam" id="PF22602">
    <property type="entry name" value="NXF_NTF2"/>
    <property type="match status" value="1"/>
</dbReference>
<dbReference type="GO" id="GO:0042272">
    <property type="term" value="C:nuclear RNA export factor complex"/>
    <property type="evidence" value="ECO:0007669"/>
    <property type="project" value="UniProtKB-ARBA"/>
</dbReference>
<dbReference type="PROSITE" id="PS50177">
    <property type="entry name" value="NTF2_DOMAIN"/>
    <property type="match status" value="1"/>
</dbReference>
<dbReference type="Pfam" id="PF03943">
    <property type="entry name" value="TAP_C"/>
    <property type="match status" value="1"/>
</dbReference>
<dbReference type="PROSITE" id="PS51281">
    <property type="entry name" value="TAP_C"/>
    <property type="match status" value="1"/>
</dbReference>
<dbReference type="AlphaFoldDB" id="A0AAV9GVK7"/>
<name>A0AAV9GVK7_9PEZI</name>
<dbReference type="PANTHER" id="PTHR10662:SF22">
    <property type="entry name" value="NUCLEAR RNA EXPORT FACTOR 1"/>
    <property type="match status" value="1"/>
</dbReference>
<dbReference type="SUPFAM" id="SSF54427">
    <property type="entry name" value="NTF2-like"/>
    <property type="match status" value="1"/>
</dbReference>
<evidence type="ECO:0000256" key="4">
    <source>
        <dbReference type="ARBA" id="ARBA00022490"/>
    </source>
</evidence>
<dbReference type="InterPro" id="IPR005637">
    <property type="entry name" value="TAP_C_dom"/>
</dbReference>
<keyword evidence="15" id="KW-1185">Reference proteome</keyword>
<evidence type="ECO:0000256" key="2">
    <source>
        <dbReference type="ARBA" id="ARBA00009285"/>
    </source>
</evidence>
<dbReference type="InterPro" id="IPR001611">
    <property type="entry name" value="Leu-rich_rpt"/>
</dbReference>
<dbReference type="Gene3D" id="3.10.450.50">
    <property type="match status" value="1"/>
</dbReference>
<keyword evidence="4" id="KW-0963">Cytoplasm</keyword>
<evidence type="ECO:0000313" key="15">
    <source>
        <dbReference type="Proteomes" id="UP001321760"/>
    </source>
</evidence>
<dbReference type="FunFam" id="3.80.10.10:FF:000296">
    <property type="entry name" value="mRNA export factor MEX67"/>
    <property type="match status" value="1"/>
</dbReference>
<dbReference type="SUPFAM" id="SSF46934">
    <property type="entry name" value="UBA-like"/>
    <property type="match status" value="1"/>
</dbReference>
<evidence type="ECO:0000256" key="10">
    <source>
        <dbReference type="ARBA" id="ARBA00069694"/>
    </source>
</evidence>
<evidence type="ECO:0000259" key="13">
    <source>
        <dbReference type="PROSITE" id="PS51281"/>
    </source>
</evidence>
<evidence type="ECO:0000259" key="12">
    <source>
        <dbReference type="PROSITE" id="PS50177"/>
    </source>
</evidence>
<feature type="domain" description="NTF2" evidence="12">
    <location>
        <begin position="386"/>
        <end position="556"/>
    </location>
</feature>
<dbReference type="InterPro" id="IPR009060">
    <property type="entry name" value="UBA-like_sf"/>
</dbReference>
<dbReference type="InterPro" id="IPR057125">
    <property type="entry name" value="NXF1/2/3/5-like_LRR"/>
</dbReference>
<evidence type="ECO:0000313" key="14">
    <source>
        <dbReference type="EMBL" id="KAK4452974.1"/>
    </source>
</evidence>
<comment type="subcellular location">
    <subcellularLocation>
        <location evidence="1">Nucleus</location>
    </subcellularLocation>
</comment>
<comment type="function">
    <text evidence="9">Involved in the export of mRNA from the nucleus to the cytoplasm.</text>
</comment>
<feature type="compositionally biased region" description="Gly residues" evidence="11">
    <location>
        <begin position="53"/>
        <end position="67"/>
    </location>
</feature>
<dbReference type="InterPro" id="IPR002075">
    <property type="entry name" value="NTF2_dom"/>
</dbReference>
<dbReference type="CDD" id="cd14342">
    <property type="entry name" value="UBA_TAP-C"/>
    <property type="match status" value="1"/>
</dbReference>
<dbReference type="FunFam" id="1.10.8.10:FF:000018">
    <property type="entry name" value="Nuclear RNA export factor 1"/>
    <property type="match status" value="1"/>
</dbReference>
<feature type="region of interest" description="Disordered" evidence="11">
    <location>
        <begin position="1"/>
        <end position="83"/>
    </location>
</feature>
<keyword evidence="7" id="KW-0509">mRNA transport</keyword>
<dbReference type="EMBL" id="MU865922">
    <property type="protein sequence ID" value="KAK4452974.1"/>
    <property type="molecule type" value="Genomic_DNA"/>
</dbReference>
<sequence length="660" mass="71981">MAPTGPRNASGNTRPATRASTRTSRGGISKRRVAGKTDRDGDVSMDAPAPAGSNGGAAAGRGGTRGGRGTRDSRGSTRAGPRVVQNVKNYIGSRGSIATKAHFINKATLKVHGFRESKAAQNDDGGQRSLIDFLQRKASKDKTVTIGKSVMDKDTFWISVNKDDVPDLLRLSGYSYAGAPITISETDEKMPDVSSAALELKAKLTEVLARRYIPEQRLLDLSALGTDETLRSMDVFSAGTRAEKAFKALLRIATDQYPKTEEKNEAFQAVSIASNEINDVGQVFQLAIDLPRLKRLDLSGNNLDTLSKMSKWRHRFKNLEELHVTGNPVTAQSDFVAEMLKWFPTLQNLNGQRVRTPQEVAEYQKAHEPTPIPSLPSNLRDGENGVAPAFLQAFFPMYDTDRDRLVSEFYDDDSWFSLSVMPGSGRALPWKSYMKFSRNVQKIGSRSTSTQQRLFTGGSLIADLWKALPPTRHPGLDQSHQWLVDCHTFPHLADPSGQGFAMGLIIIVQGQFEEADISQNLFGTRTFSRTFILGPSKPNNPPPQHPYRVISDELTLHKWTPSPASTPVPTTTMAPQQSAAQVAIPAAAPAVVPGQPAPLGEPDDALKAQLIQAISQTTGMTAEYSELCLRGPANWNYELALQSFEQQKANLPPSAFLAAA</sequence>
<comment type="similarity">
    <text evidence="2">Belongs to the NXF family.</text>
</comment>
<evidence type="ECO:0000256" key="5">
    <source>
        <dbReference type="ARBA" id="ARBA00022614"/>
    </source>
</evidence>
<dbReference type="PROSITE" id="PS51450">
    <property type="entry name" value="LRR"/>
    <property type="match status" value="1"/>
</dbReference>
<evidence type="ECO:0000256" key="11">
    <source>
        <dbReference type="SAM" id="MobiDB-lite"/>
    </source>
</evidence>
<reference evidence="14" key="2">
    <citation type="submission" date="2023-05" db="EMBL/GenBank/DDBJ databases">
        <authorList>
            <consortium name="Lawrence Berkeley National Laboratory"/>
            <person name="Steindorff A."/>
            <person name="Hensen N."/>
            <person name="Bonometti L."/>
            <person name="Westerberg I."/>
            <person name="Brannstrom I.O."/>
            <person name="Guillou S."/>
            <person name="Cros-Aarteil S."/>
            <person name="Calhoun S."/>
            <person name="Haridas S."/>
            <person name="Kuo A."/>
            <person name="Mondo S."/>
            <person name="Pangilinan J."/>
            <person name="Riley R."/>
            <person name="Labutti K."/>
            <person name="Andreopoulos B."/>
            <person name="Lipzen A."/>
            <person name="Chen C."/>
            <person name="Yanf M."/>
            <person name="Daum C."/>
            <person name="Ng V."/>
            <person name="Clum A."/>
            <person name="Ohm R."/>
            <person name="Martin F."/>
            <person name="Silar P."/>
            <person name="Natvig D."/>
            <person name="Lalanne C."/>
            <person name="Gautier V."/>
            <person name="Ament-Velasquez S.L."/>
            <person name="Kruys A."/>
            <person name="Hutchinson M.I."/>
            <person name="Powell A.J."/>
            <person name="Barry K."/>
            <person name="Miller A.N."/>
            <person name="Grigoriev I.V."/>
            <person name="Debuchy R."/>
            <person name="Gladieux P."/>
            <person name="Thoren M.H."/>
            <person name="Johannesson H."/>
        </authorList>
    </citation>
    <scope>NUCLEOTIDE SEQUENCE</scope>
    <source>
        <strain evidence="14">PSN243</strain>
    </source>
</reference>
<dbReference type="GO" id="GO:0016973">
    <property type="term" value="P:poly(A)+ mRNA export from nucleus"/>
    <property type="evidence" value="ECO:0007669"/>
    <property type="project" value="TreeGrafter"/>
</dbReference>
<protein>
    <recommendedName>
        <fullName evidence="10">mRNA export factor MEX67</fullName>
    </recommendedName>
</protein>
<dbReference type="GO" id="GO:0003723">
    <property type="term" value="F:RNA binding"/>
    <property type="evidence" value="ECO:0007669"/>
    <property type="project" value="TreeGrafter"/>
</dbReference>
<gene>
    <name evidence="14" type="ORF">QBC34DRAFT_397537</name>
</gene>
<comment type="caution">
    <text evidence="14">The sequence shown here is derived from an EMBL/GenBank/DDBJ whole genome shotgun (WGS) entry which is preliminary data.</text>
</comment>
<evidence type="ECO:0000256" key="6">
    <source>
        <dbReference type="ARBA" id="ARBA00022737"/>
    </source>
</evidence>
<evidence type="ECO:0000256" key="7">
    <source>
        <dbReference type="ARBA" id="ARBA00022816"/>
    </source>
</evidence>
<evidence type="ECO:0000256" key="1">
    <source>
        <dbReference type="ARBA" id="ARBA00004123"/>
    </source>
</evidence>
<accession>A0AAV9GVK7</accession>
<dbReference type="Gene3D" id="1.10.8.10">
    <property type="entry name" value="DNA helicase RuvA subunit, C-terminal domain"/>
    <property type="match status" value="1"/>
</dbReference>
<evidence type="ECO:0000256" key="3">
    <source>
        <dbReference type="ARBA" id="ARBA00022448"/>
    </source>
</evidence>
<feature type="domain" description="TAP-C" evidence="13">
    <location>
        <begin position="605"/>
        <end position="659"/>
    </location>
</feature>
<dbReference type="Pfam" id="PF24048">
    <property type="entry name" value="LRR_NXF1-5"/>
    <property type="match status" value="1"/>
</dbReference>
<dbReference type="InterPro" id="IPR030217">
    <property type="entry name" value="NXF_fam"/>
</dbReference>
<dbReference type="PANTHER" id="PTHR10662">
    <property type="entry name" value="NUCLEAR RNA EXPORT FACTOR"/>
    <property type="match status" value="1"/>
</dbReference>
<keyword evidence="8" id="KW-0539">Nucleus</keyword>
<dbReference type="SMART" id="SM00804">
    <property type="entry name" value="TAP_C"/>
    <property type="match status" value="1"/>
</dbReference>
<evidence type="ECO:0000256" key="8">
    <source>
        <dbReference type="ARBA" id="ARBA00023242"/>
    </source>
</evidence>
<proteinExistence type="inferred from homology"/>
<dbReference type="InterPro" id="IPR032710">
    <property type="entry name" value="NTF2-like_dom_sf"/>
</dbReference>